<dbReference type="VEuPathDB" id="FungiDB:CC1G_06687"/>
<feature type="compositionally biased region" description="Acidic residues" evidence="2">
    <location>
        <begin position="946"/>
        <end position="968"/>
    </location>
</feature>
<comment type="caution">
    <text evidence="3">The sequence shown here is derived from an EMBL/GenBank/DDBJ whole genome shotgun (WGS) entry which is preliminary data.</text>
</comment>
<keyword evidence="4" id="KW-1185">Reference proteome</keyword>
<evidence type="ECO:0000256" key="2">
    <source>
        <dbReference type="SAM" id="MobiDB-lite"/>
    </source>
</evidence>
<feature type="compositionally biased region" description="Basic and acidic residues" evidence="2">
    <location>
        <begin position="622"/>
        <end position="634"/>
    </location>
</feature>
<dbReference type="GeneID" id="6016088"/>
<feature type="compositionally biased region" description="Polar residues" evidence="2">
    <location>
        <begin position="854"/>
        <end position="908"/>
    </location>
</feature>
<dbReference type="KEGG" id="cci:CC1G_06687"/>
<name>A8P811_COPC7</name>
<proteinExistence type="predicted"/>
<feature type="compositionally biased region" description="Pro residues" evidence="2">
    <location>
        <begin position="81"/>
        <end position="92"/>
    </location>
</feature>
<feature type="compositionally biased region" description="Polar residues" evidence="2">
    <location>
        <begin position="114"/>
        <end position="123"/>
    </location>
</feature>
<feature type="compositionally biased region" description="Polar residues" evidence="2">
    <location>
        <begin position="763"/>
        <end position="784"/>
    </location>
</feature>
<evidence type="ECO:0000313" key="4">
    <source>
        <dbReference type="Proteomes" id="UP000001861"/>
    </source>
</evidence>
<dbReference type="AlphaFoldDB" id="A8P811"/>
<dbReference type="InParanoid" id="A8P811"/>
<feature type="compositionally biased region" description="Low complexity" evidence="2">
    <location>
        <begin position="241"/>
        <end position="261"/>
    </location>
</feature>
<dbReference type="OMA" id="TVQACVF"/>
<dbReference type="Proteomes" id="UP000001861">
    <property type="component" value="Unassembled WGS sequence"/>
</dbReference>
<feature type="compositionally biased region" description="Basic and acidic residues" evidence="2">
    <location>
        <begin position="66"/>
        <end position="76"/>
    </location>
</feature>
<keyword evidence="1" id="KW-0175">Coiled coil</keyword>
<evidence type="ECO:0000313" key="3">
    <source>
        <dbReference type="EMBL" id="EAU82377.2"/>
    </source>
</evidence>
<feature type="region of interest" description="Disordered" evidence="2">
    <location>
        <begin position="576"/>
        <end position="1007"/>
    </location>
</feature>
<feature type="compositionally biased region" description="Polar residues" evidence="2">
    <location>
        <begin position="144"/>
        <end position="155"/>
    </location>
</feature>
<dbReference type="EMBL" id="AACS02000005">
    <property type="protein sequence ID" value="EAU82377.2"/>
    <property type="molecule type" value="Genomic_DNA"/>
</dbReference>
<organism evidence="3 4">
    <name type="scientific">Coprinopsis cinerea (strain Okayama-7 / 130 / ATCC MYA-4618 / FGSC 9003)</name>
    <name type="common">Inky cap fungus</name>
    <name type="synonym">Hormographiella aspergillata</name>
    <dbReference type="NCBI Taxonomy" id="240176"/>
    <lineage>
        <taxon>Eukaryota</taxon>
        <taxon>Fungi</taxon>
        <taxon>Dikarya</taxon>
        <taxon>Basidiomycota</taxon>
        <taxon>Agaricomycotina</taxon>
        <taxon>Agaricomycetes</taxon>
        <taxon>Agaricomycetidae</taxon>
        <taxon>Agaricales</taxon>
        <taxon>Agaricineae</taxon>
        <taxon>Psathyrellaceae</taxon>
        <taxon>Coprinopsis</taxon>
    </lineage>
</organism>
<feature type="coiled-coil region" evidence="1">
    <location>
        <begin position="366"/>
        <end position="393"/>
    </location>
</feature>
<feature type="compositionally biased region" description="Polar residues" evidence="2">
    <location>
        <begin position="818"/>
        <end position="837"/>
    </location>
</feature>
<feature type="compositionally biased region" description="Low complexity" evidence="2">
    <location>
        <begin position="166"/>
        <end position="175"/>
    </location>
</feature>
<dbReference type="eggNOG" id="ENOG502R18T">
    <property type="taxonomic scope" value="Eukaryota"/>
</dbReference>
<protein>
    <submittedName>
        <fullName evidence="3">Uncharacterized protein</fullName>
    </submittedName>
</protein>
<feature type="region of interest" description="Disordered" evidence="2">
    <location>
        <begin position="1"/>
        <end position="271"/>
    </location>
</feature>
<feature type="compositionally biased region" description="Polar residues" evidence="2">
    <location>
        <begin position="262"/>
        <end position="271"/>
    </location>
</feature>
<dbReference type="RefSeq" id="XP_001839474.2">
    <property type="nucleotide sequence ID" value="XM_001839422.2"/>
</dbReference>
<feature type="compositionally biased region" description="Polar residues" evidence="2">
    <location>
        <begin position="202"/>
        <end position="223"/>
    </location>
</feature>
<feature type="compositionally biased region" description="Polar residues" evidence="2">
    <location>
        <begin position="719"/>
        <end position="733"/>
    </location>
</feature>
<sequence length="1154" mass="123383">MASIQSPGPPQYNGHQSQGARLPSSIVAAGPSTSMNHQQQQQAFATHLPPPAQSITSVPQSPSLHFRYEGLQDNRYRQGPLPAPQPAPPAAPPQHQGHPNHTPLPPPPRRASGTFPQPSSVHTQPPGPHVKQQPSPFVQPPPLSTGQPGSGFHTSQPLPPPPPPTTTFQRQQGPTSAPNSQPGTPRVPSAFTPPAMGPQPSAVPQSHLRQQVPQPTPAQSQSGHGFPAQQHHSQSGPTQGPPAYGVAAQQQQPQYATPTQPITRSTMTTSDSRAIVDSAVATILDPISADIHGLWSKYVNALRAVIEKLHKDYTTQLERERVQISHLQRHIHKLTGEKIKLQSENLGLHARVSHIEQENAKFSVTLAATSDALVKANSTIANLETEKSAIEAKYQALDGFQQDQVASSGTTITAEEVYAKVGQQLVDQVEKKLQVAFAKIAEERTKRNTAERRCIEQARAIALLKHMLDQQSAGNRTATPPQLQALVAAAENAAPGAAGAPARPSVQPPTTAALAGRPPFPAYEVEREPFAQNHHSPALPARLTAPAQPERSPSNGESEDTPIVLDIDMSDEPLDHLQPLILPDSNDPSPTRPTFLGSEHRAPVVLEGALKRQRSESQGQASEERPATRARLEELSSPSSENKNTEDAPSVLSQASQPRTEEQRPGENGEPGMTLPTPSPDLRLHSRIPPLVRSPRPYSTLGSGVSPHDQVVDDPATAAQRSDTQGQNQPQQLSSHSPPTPKPSSAERQHQESQVLPTPPSISRPNSTTTGTSRDVPSMSTCMSPLQHHQAAKATNSTVSPPEQGNGAQLQEPRAPSVQASVQLTSPVERPNSSTASPIVPHRHHPTPTTAPTDLSNQQPHRSAPSSNVRDTVSPRLSTYGNPTPNHRSDPIQPTTTTLAGQQSSTPSRDIVVSGSLASPGPVPPRPSEAREMSIDDDPLNIKPDPDEEEVDQLVATDDEREEGEITESETPKPVEQRGLPSTVPGPPPRPVTPTAAGVGHRHTSSASVRMPVDVKAEPADGRRVVSAPIATATASATATSSSSASAVAGTIAASTPAASVSPKAKPKPPSQLSVMHLPLLYSEINNKMTCRSCMTRPREPGNSQPLRVARFEIGASFAVLSEHIVKEHPIVHEQMLKMSRNQIMEMRQRMAYL</sequence>
<accession>A8P811</accession>
<feature type="compositionally biased region" description="Polar residues" evidence="2">
    <location>
        <begin position="793"/>
        <end position="809"/>
    </location>
</feature>
<reference evidence="3 4" key="1">
    <citation type="journal article" date="2010" name="Proc. Natl. Acad. Sci. U.S.A.">
        <title>Insights into evolution of multicellular fungi from the assembled chromosomes of the mushroom Coprinopsis cinerea (Coprinus cinereus).</title>
        <authorList>
            <person name="Stajich J.E."/>
            <person name="Wilke S.K."/>
            <person name="Ahren D."/>
            <person name="Au C.H."/>
            <person name="Birren B.W."/>
            <person name="Borodovsky M."/>
            <person name="Burns C."/>
            <person name="Canback B."/>
            <person name="Casselton L.A."/>
            <person name="Cheng C.K."/>
            <person name="Deng J."/>
            <person name="Dietrich F.S."/>
            <person name="Fargo D.C."/>
            <person name="Farman M.L."/>
            <person name="Gathman A.C."/>
            <person name="Goldberg J."/>
            <person name="Guigo R."/>
            <person name="Hoegger P.J."/>
            <person name="Hooker J.B."/>
            <person name="Huggins A."/>
            <person name="James T.Y."/>
            <person name="Kamada T."/>
            <person name="Kilaru S."/>
            <person name="Kodira C."/>
            <person name="Kues U."/>
            <person name="Kupfer D."/>
            <person name="Kwan H.S."/>
            <person name="Lomsadze A."/>
            <person name="Li W."/>
            <person name="Lilly W.W."/>
            <person name="Ma L.J."/>
            <person name="Mackey A.J."/>
            <person name="Manning G."/>
            <person name="Martin F."/>
            <person name="Muraguchi H."/>
            <person name="Natvig D.O."/>
            <person name="Palmerini H."/>
            <person name="Ramesh M.A."/>
            <person name="Rehmeyer C.J."/>
            <person name="Roe B.A."/>
            <person name="Shenoy N."/>
            <person name="Stanke M."/>
            <person name="Ter-Hovhannisyan V."/>
            <person name="Tunlid A."/>
            <person name="Velagapudi R."/>
            <person name="Vision T.J."/>
            <person name="Zeng Q."/>
            <person name="Zolan M.E."/>
            <person name="Pukkila P.J."/>
        </authorList>
    </citation>
    <scope>NUCLEOTIDE SEQUENCE [LARGE SCALE GENOMIC DNA]</scope>
    <source>
        <strain evidence="4">Okayama-7 / 130 / ATCC MYA-4618 / FGSC 9003</strain>
    </source>
</reference>
<dbReference type="HOGENOM" id="CLU_276076_0_0_1"/>
<evidence type="ECO:0000256" key="1">
    <source>
        <dbReference type="SAM" id="Coils"/>
    </source>
</evidence>
<feature type="compositionally biased region" description="Polar residues" evidence="2">
    <location>
        <begin position="31"/>
        <end position="44"/>
    </location>
</feature>
<feature type="region of interest" description="Disordered" evidence="2">
    <location>
        <begin position="496"/>
        <end position="517"/>
    </location>
</feature>
<gene>
    <name evidence="3" type="ORF">CC1G_06687</name>
</gene>
<feature type="compositionally biased region" description="Polar residues" evidence="2">
    <location>
        <begin position="53"/>
        <end position="63"/>
    </location>
</feature>